<gene>
    <name evidence="6" type="ORF">TSACC_3631</name>
</gene>
<sequence>MNTLRLIFLALLFCLHSASSAPQEIVNDTIWLDTSGQEIIAQGGSMIKVGKVFYWYGYDIKKNDVRLYTSSDFVHWAYQGIVYHGNSWYGRPDVLYNARTGRYVMITEGPRSTGRNCVVFFTSNKAAGPFVRQGITDMVFGNTMGDHSVFKDANGDAYLLAVTDPTSTNYNGGMKIVKLTSDYLGLESVVAEWNNGGDHREAPAIVKKDGFYYLLTSWTDGWHSTATKYQKSATLAGMASAPKILLATSPYSSNSFNTQNDFIMPVTGAQGTTYVYCGDRYSQQTGEGIGKNGWYPLTFDSAGTPTLNGVQKWRIDTETGLWDIKSVEAGKTYRIMNQNSGKALTVSSSTAPDGTGVEQRTYSGLLTQKWTFFPMGNNQFLVLNSDTGKALDVAGSSTANGAFLQVNAKSAITSQTWVVVPTGGAFRITNYNSSKSANVSGSSTSDGAKIEQWTYSDWASQKWIIETPPATTSFTENSIYKIVNRGSGKALTVTGGGSADGTLIEQRTFADADGQKWVFQPYGTDQYLIRSVQSGKFLDVTNASTDNGATIEIRPVSGTDSQTWLATKLSSGYYQLTCLKSGKSLNVSGSSTADGAKVEQWTFGNWNSQMWSISAL</sequence>
<dbReference type="SUPFAM" id="SSF50370">
    <property type="entry name" value="Ricin B-like lectins"/>
    <property type="match status" value="2"/>
</dbReference>
<dbReference type="GO" id="GO:0004553">
    <property type="term" value="F:hydrolase activity, hydrolyzing O-glycosyl compounds"/>
    <property type="evidence" value="ECO:0007669"/>
    <property type="project" value="InterPro"/>
</dbReference>
<dbReference type="InterPro" id="IPR023296">
    <property type="entry name" value="Glyco_hydro_beta-prop_sf"/>
</dbReference>
<evidence type="ECO:0000256" key="4">
    <source>
        <dbReference type="SAM" id="SignalP"/>
    </source>
</evidence>
<evidence type="ECO:0000256" key="3">
    <source>
        <dbReference type="ARBA" id="ARBA00023295"/>
    </source>
</evidence>
<dbReference type="PANTHER" id="PTHR22925">
    <property type="entry name" value="GLYCOSYL HYDROLASE 43 FAMILY MEMBER"/>
    <property type="match status" value="1"/>
</dbReference>
<protein>
    <submittedName>
        <fullName evidence="6">Ricin-type beta-trefoil lectin domain-like</fullName>
    </submittedName>
</protein>
<evidence type="ECO:0000313" key="6">
    <source>
        <dbReference type="EMBL" id="GAT35560.1"/>
    </source>
</evidence>
<evidence type="ECO:0000259" key="5">
    <source>
        <dbReference type="SMART" id="SM00458"/>
    </source>
</evidence>
<evidence type="ECO:0000256" key="2">
    <source>
        <dbReference type="ARBA" id="ARBA00022801"/>
    </source>
</evidence>
<keyword evidence="7" id="KW-1185">Reference proteome</keyword>
<dbReference type="InterPro" id="IPR000772">
    <property type="entry name" value="Ricin_B_lectin"/>
</dbReference>
<feature type="signal peptide" evidence="4">
    <location>
        <begin position="1"/>
        <end position="21"/>
    </location>
</feature>
<dbReference type="EMBL" id="BDCO01000003">
    <property type="protein sequence ID" value="GAT35560.1"/>
    <property type="molecule type" value="Genomic_DNA"/>
</dbReference>
<dbReference type="Gene3D" id="2.115.10.20">
    <property type="entry name" value="Glycosyl hydrolase domain, family 43"/>
    <property type="match status" value="1"/>
</dbReference>
<dbReference type="CDD" id="cd18823">
    <property type="entry name" value="GH43_RcAra43A-like"/>
    <property type="match status" value="1"/>
</dbReference>
<dbReference type="InterPro" id="IPR006710">
    <property type="entry name" value="Glyco_hydro_43"/>
</dbReference>
<feature type="domain" description="Ricin B lectin" evidence="5">
    <location>
        <begin position="330"/>
        <end position="466"/>
    </location>
</feature>
<proteinExistence type="inferred from homology"/>
<dbReference type="PROSITE" id="PS50231">
    <property type="entry name" value="RICIN_B_LECTIN"/>
    <property type="match status" value="2"/>
</dbReference>
<dbReference type="Pfam" id="PF14200">
    <property type="entry name" value="RicinB_lectin_2"/>
    <property type="match status" value="3"/>
</dbReference>
<feature type="domain" description="Ricin B lectin" evidence="5">
    <location>
        <begin position="477"/>
        <end position="614"/>
    </location>
</feature>
<keyword evidence="6" id="KW-0430">Lectin</keyword>
<dbReference type="InterPro" id="IPR035992">
    <property type="entry name" value="Ricin_B-like_lectins"/>
</dbReference>
<dbReference type="SUPFAM" id="SSF75005">
    <property type="entry name" value="Arabinanase/levansucrase/invertase"/>
    <property type="match status" value="1"/>
</dbReference>
<dbReference type="OrthoDB" id="273314at2"/>
<dbReference type="PANTHER" id="PTHR22925:SF3">
    <property type="entry name" value="GLYCOSYL HYDROLASE FAMILY PROTEIN 43"/>
    <property type="match status" value="1"/>
</dbReference>
<dbReference type="SMART" id="SM00458">
    <property type="entry name" value="RICIN"/>
    <property type="match status" value="2"/>
</dbReference>
<dbReference type="Gene3D" id="2.80.10.50">
    <property type="match status" value="2"/>
</dbReference>
<keyword evidence="2" id="KW-0378">Hydrolase</keyword>
<dbReference type="GO" id="GO:0030246">
    <property type="term" value="F:carbohydrate binding"/>
    <property type="evidence" value="ECO:0007669"/>
    <property type="project" value="UniProtKB-KW"/>
</dbReference>
<organism evidence="6 7">
    <name type="scientific">Terrimicrobium sacchariphilum</name>
    <dbReference type="NCBI Taxonomy" id="690879"/>
    <lineage>
        <taxon>Bacteria</taxon>
        <taxon>Pseudomonadati</taxon>
        <taxon>Verrucomicrobiota</taxon>
        <taxon>Terrimicrobiia</taxon>
        <taxon>Terrimicrobiales</taxon>
        <taxon>Terrimicrobiaceae</taxon>
        <taxon>Terrimicrobium</taxon>
    </lineage>
</organism>
<dbReference type="CDD" id="cd00161">
    <property type="entry name" value="beta-trefoil_Ricin-like"/>
    <property type="match status" value="2"/>
</dbReference>
<dbReference type="RefSeq" id="WP_075081358.1">
    <property type="nucleotide sequence ID" value="NZ_BDCO01000003.1"/>
</dbReference>
<keyword evidence="3" id="KW-0326">Glycosidase</keyword>
<keyword evidence="4" id="KW-0732">Signal</keyword>
<evidence type="ECO:0000256" key="1">
    <source>
        <dbReference type="ARBA" id="ARBA00009865"/>
    </source>
</evidence>
<dbReference type="InParanoid" id="A0A146GE30"/>
<evidence type="ECO:0000313" key="7">
    <source>
        <dbReference type="Proteomes" id="UP000076023"/>
    </source>
</evidence>
<dbReference type="GO" id="GO:0005975">
    <property type="term" value="P:carbohydrate metabolic process"/>
    <property type="evidence" value="ECO:0007669"/>
    <property type="project" value="InterPro"/>
</dbReference>
<dbReference type="STRING" id="690879.TSACC_3631"/>
<accession>A0A146GE30</accession>
<comment type="similarity">
    <text evidence="1">Belongs to the glycosyl hydrolase 43 family.</text>
</comment>
<reference evidence="7" key="1">
    <citation type="journal article" date="2017" name="Genome Announc.">
        <title>Draft Genome Sequence of Terrimicrobium sacchariphilum NM-5T, a Facultative Anaerobic Soil Bacterium of the Class Spartobacteria.</title>
        <authorList>
            <person name="Qiu Y.L."/>
            <person name="Tourlousse D.M."/>
            <person name="Matsuura N."/>
            <person name="Ohashi A."/>
            <person name="Sekiguchi Y."/>
        </authorList>
    </citation>
    <scope>NUCLEOTIDE SEQUENCE [LARGE SCALE GENOMIC DNA]</scope>
    <source>
        <strain evidence="7">NM-5</strain>
    </source>
</reference>
<comment type="caution">
    <text evidence="6">The sequence shown here is derived from an EMBL/GenBank/DDBJ whole genome shotgun (WGS) entry which is preliminary data.</text>
</comment>
<dbReference type="AlphaFoldDB" id="A0A146GE30"/>
<feature type="chain" id="PRO_5007524810" evidence="4">
    <location>
        <begin position="22"/>
        <end position="616"/>
    </location>
</feature>
<name>A0A146GE30_TERSA</name>
<dbReference type="Proteomes" id="UP000076023">
    <property type="component" value="Unassembled WGS sequence"/>
</dbReference>
<dbReference type="Pfam" id="PF04616">
    <property type="entry name" value="Glyco_hydro_43"/>
    <property type="match status" value="1"/>
</dbReference>